<keyword evidence="2" id="KW-1133">Transmembrane helix</keyword>
<reference evidence="3 4" key="1">
    <citation type="submission" date="2019-02" db="EMBL/GenBank/DDBJ databases">
        <title>Deep-cultivation of Planctomycetes and their phenomic and genomic characterization uncovers novel biology.</title>
        <authorList>
            <person name="Wiegand S."/>
            <person name="Jogler M."/>
            <person name="Boedeker C."/>
            <person name="Pinto D."/>
            <person name="Vollmers J."/>
            <person name="Rivas-Marin E."/>
            <person name="Kohn T."/>
            <person name="Peeters S.H."/>
            <person name="Heuer A."/>
            <person name="Rast P."/>
            <person name="Oberbeckmann S."/>
            <person name="Bunk B."/>
            <person name="Jeske O."/>
            <person name="Meyerdierks A."/>
            <person name="Storesund J.E."/>
            <person name="Kallscheuer N."/>
            <person name="Luecker S."/>
            <person name="Lage O.M."/>
            <person name="Pohl T."/>
            <person name="Merkel B.J."/>
            <person name="Hornburger P."/>
            <person name="Mueller R.-W."/>
            <person name="Bruemmer F."/>
            <person name="Labrenz M."/>
            <person name="Spormann A.M."/>
            <person name="Op Den Camp H."/>
            <person name="Overmann J."/>
            <person name="Amann R."/>
            <person name="Jetten M.S.M."/>
            <person name="Mascher T."/>
            <person name="Medema M.H."/>
            <person name="Devos D.P."/>
            <person name="Kaster A.-K."/>
            <person name="Ovreas L."/>
            <person name="Rohde M."/>
            <person name="Galperin M.Y."/>
            <person name="Jogler C."/>
        </authorList>
    </citation>
    <scope>NUCLEOTIDE SEQUENCE [LARGE SCALE GENOMIC DNA]</scope>
    <source>
        <strain evidence="3 4">Mal64</strain>
    </source>
</reference>
<sequence length="395" mass="41799">MGSVNLRGDRRRRLMQEGSIQGTKVAPVESNDDQQRGAGKRYALREGSLSFAMASGLTPRSPWGVAGLAAVLALIAAAVVALGVFRGPLLGDAGAPFALGALGTLAAWHAQAAWLLSAVGCVVLFGLRRQRIDDFRGNYRWWLLAAAACVALSLNASTGLHAVVASALGRLTGWSPLAGDAFWWLVPGVLALGYVVVRAVLDLKESTAALLFSVAALGCFAFNAAAVSGLAVAAERPIASHSCAIAVPVLVLLAIVSYARRAVLETEGVVAAPQRAEPSKGKEKPTKEQPAAAAQKASAQKSEQSKKSEPRKPELKLAAEPEEPATRAGAADRRERRRKPEPDQPKAQQEAPQSSTQWTNGAEGGEDDYGDGPERRKLSKAERKRLRREKARRAA</sequence>
<dbReference type="AlphaFoldDB" id="A0A5C5ZGY1"/>
<feature type="transmembrane region" description="Helical" evidence="2">
    <location>
        <begin position="105"/>
        <end position="127"/>
    </location>
</feature>
<feature type="transmembrane region" description="Helical" evidence="2">
    <location>
        <begin position="139"/>
        <end position="169"/>
    </location>
</feature>
<feature type="compositionally biased region" description="Basic and acidic residues" evidence="1">
    <location>
        <begin position="330"/>
        <end position="344"/>
    </location>
</feature>
<proteinExistence type="predicted"/>
<evidence type="ECO:0000256" key="1">
    <source>
        <dbReference type="SAM" id="MobiDB-lite"/>
    </source>
</evidence>
<dbReference type="OrthoDB" id="292914at2"/>
<accession>A0A5C5ZGY1</accession>
<feature type="transmembrane region" description="Helical" evidence="2">
    <location>
        <begin position="181"/>
        <end position="201"/>
    </location>
</feature>
<gene>
    <name evidence="3" type="ORF">Mal64_38570</name>
</gene>
<feature type="compositionally biased region" description="Basic and acidic residues" evidence="1">
    <location>
        <begin position="372"/>
        <end position="381"/>
    </location>
</feature>
<feature type="region of interest" description="Disordered" evidence="1">
    <location>
        <begin position="273"/>
        <end position="395"/>
    </location>
</feature>
<feature type="compositionally biased region" description="Basic and acidic residues" evidence="1">
    <location>
        <begin position="277"/>
        <end position="287"/>
    </location>
</feature>
<evidence type="ECO:0000313" key="4">
    <source>
        <dbReference type="Proteomes" id="UP000315440"/>
    </source>
</evidence>
<evidence type="ECO:0000256" key="2">
    <source>
        <dbReference type="SAM" id="Phobius"/>
    </source>
</evidence>
<name>A0A5C5ZGY1_9BACT</name>
<feature type="compositionally biased region" description="Basic and acidic residues" evidence="1">
    <location>
        <begin position="303"/>
        <end position="319"/>
    </location>
</feature>
<feature type="transmembrane region" description="Helical" evidence="2">
    <location>
        <begin position="208"/>
        <end position="232"/>
    </location>
</feature>
<protein>
    <submittedName>
        <fullName evidence="3">Uncharacterized protein</fullName>
    </submittedName>
</protein>
<feature type="transmembrane region" description="Helical" evidence="2">
    <location>
        <begin position="238"/>
        <end position="259"/>
    </location>
</feature>
<dbReference type="RefSeq" id="WP_146403349.1">
    <property type="nucleotide sequence ID" value="NZ_SJPQ01000005.1"/>
</dbReference>
<feature type="compositionally biased region" description="Low complexity" evidence="1">
    <location>
        <begin position="288"/>
        <end position="302"/>
    </location>
</feature>
<evidence type="ECO:0000313" key="3">
    <source>
        <dbReference type="EMBL" id="TWT86317.1"/>
    </source>
</evidence>
<keyword evidence="4" id="KW-1185">Reference proteome</keyword>
<feature type="compositionally biased region" description="Polar residues" evidence="1">
    <location>
        <begin position="346"/>
        <end position="360"/>
    </location>
</feature>
<organism evidence="3 4">
    <name type="scientific">Pseudobythopirellula maris</name>
    <dbReference type="NCBI Taxonomy" id="2527991"/>
    <lineage>
        <taxon>Bacteria</taxon>
        <taxon>Pseudomonadati</taxon>
        <taxon>Planctomycetota</taxon>
        <taxon>Planctomycetia</taxon>
        <taxon>Pirellulales</taxon>
        <taxon>Lacipirellulaceae</taxon>
        <taxon>Pseudobythopirellula</taxon>
    </lineage>
</organism>
<feature type="compositionally biased region" description="Basic residues" evidence="1">
    <location>
        <begin position="382"/>
        <end position="395"/>
    </location>
</feature>
<comment type="caution">
    <text evidence="3">The sequence shown here is derived from an EMBL/GenBank/DDBJ whole genome shotgun (WGS) entry which is preliminary data.</text>
</comment>
<feature type="transmembrane region" description="Helical" evidence="2">
    <location>
        <begin position="63"/>
        <end position="85"/>
    </location>
</feature>
<dbReference type="EMBL" id="SJPQ01000005">
    <property type="protein sequence ID" value="TWT86317.1"/>
    <property type="molecule type" value="Genomic_DNA"/>
</dbReference>
<keyword evidence="2" id="KW-0472">Membrane</keyword>
<dbReference type="Proteomes" id="UP000315440">
    <property type="component" value="Unassembled WGS sequence"/>
</dbReference>
<keyword evidence="2" id="KW-0812">Transmembrane</keyword>